<gene>
    <name evidence="4" type="primary">fhaB</name>
    <name evidence="4" type="ORF">RR49_02015</name>
</gene>
<keyword evidence="2" id="KW-0472">Membrane</keyword>
<evidence type="ECO:0000259" key="3">
    <source>
        <dbReference type="PROSITE" id="PS50006"/>
    </source>
</evidence>
<dbReference type="Pfam" id="PF16697">
    <property type="entry name" value="Yop-YscD_cpl"/>
    <property type="match status" value="1"/>
</dbReference>
<dbReference type="SMART" id="SM00240">
    <property type="entry name" value="FHA"/>
    <property type="match status" value="1"/>
</dbReference>
<dbReference type="PATRIC" id="fig|400772.4.peg.2030"/>
<dbReference type="EMBL" id="JYIY01000076">
    <property type="protein sequence ID" value="KJL35969.1"/>
    <property type="molecule type" value="Genomic_DNA"/>
</dbReference>
<evidence type="ECO:0000313" key="5">
    <source>
        <dbReference type="Proteomes" id="UP000033451"/>
    </source>
</evidence>
<organism evidence="4 5">
    <name type="scientific">Microbacterium ginsengisoli</name>
    <dbReference type="NCBI Taxonomy" id="400772"/>
    <lineage>
        <taxon>Bacteria</taxon>
        <taxon>Bacillati</taxon>
        <taxon>Actinomycetota</taxon>
        <taxon>Actinomycetes</taxon>
        <taxon>Micrococcales</taxon>
        <taxon>Microbacteriaceae</taxon>
        <taxon>Microbacterium</taxon>
    </lineage>
</organism>
<name>A0A0F0LTB9_9MICO</name>
<dbReference type="InterPro" id="IPR032030">
    <property type="entry name" value="YscD_cytoplasmic_dom"/>
</dbReference>
<feature type="transmembrane region" description="Helical" evidence="2">
    <location>
        <begin position="12"/>
        <end position="31"/>
    </location>
</feature>
<reference evidence="4 5" key="1">
    <citation type="submission" date="2015-02" db="EMBL/GenBank/DDBJ databases">
        <title>Draft genome sequences of ten Microbacterium spp. with emphasis on heavy metal contaminated environments.</title>
        <authorList>
            <person name="Corretto E."/>
        </authorList>
    </citation>
    <scope>NUCLEOTIDE SEQUENCE [LARGE SCALE GENOMIC DNA]</scope>
    <source>
        <strain evidence="4 5">DSM 18659</strain>
    </source>
</reference>
<protein>
    <submittedName>
        <fullName evidence="4">FHA domain-containing protein FhaB</fullName>
    </submittedName>
</protein>
<evidence type="ECO:0000256" key="1">
    <source>
        <dbReference type="ARBA" id="ARBA00022553"/>
    </source>
</evidence>
<keyword evidence="5" id="KW-1185">Reference proteome</keyword>
<accession>A0A0F0LTB9</accession>
<proteinExistence type="predicted"/>
<feature type="domain" description="FHA" evidence="3">
    <location>
        <begin position="122"/>
        <end position="171"/>
    </location>
</feature>
<dbReference type="Proteomes" id="UP000033451">
    <property type="component" value="Unassembled WGS sequence"/>
</dbReference>
<dbReference type="AlphaFoldDB" id="A0A0F0LTB9"/>
<dbReference type="SUPFAM" id="SSF49879">
    <property type="entry name" value="SMAD/FHA domain"/>
    <property type="match status" value="1"/>
</dbReference>
<keyword evidence="1" id="KW-0597">Phosphoprotein</keyword>
<evidence type="ECO:0000256" key="2">
    <source>
        <dbReference type="SAM" id="Phobius"/>
    </source>
</evidence>
<keyword evidence="2" id="KW-1133">Transmembrane helix</keyword>
<keyword evidence="2" id="KW-0812">Transmembrane</keyword>
<dbReference type="PROSITE" id="PS50006">
    <property type="entry name" value="FHA_DOMAIN"/>
    <property type="match status" value="1"/>
</dbReference>
<dbReference type="STRING" id="400772.RR49_02015"/>
<dbReference type="Gene3D" id="2.60.200.20">
    <property type="match status" value="1"/>
</dbReference>
<dbReference type="InterPro" id="IPR008984">
    <property type="entry name" value="SMAD_FHA_dom_sf"/>
</dbReference>
<dbReference type="InterPro" id="IPR000253">
    <property type="entry name" value="FHA_dom"/>
</dbReference>
<evidence type="ECO:0000313" key="4">
    <source>
        <dbReference type="EMBL" id="KJL35969.1"/>
    </source>
</evidence>
<sequence>MSDVSELTLLLLRIGFLLILWFFVFAVIYSLRADLFGVRVRKLPDAGAASGPVRAAAPAAATAATAAPLVAGTGPTLATSPTSAARASAKKGGKATSENAHRIVITSGPKAGLELTLGTEPLTIGRSSESGLVIRDDYTSSHHARLLLWGEQWMIQDLDSTNGTWHDGDRVSSPVPVLLGAPIKVGATTFELRD</sequence>
<comment type="caution">
    <text evidence="4">The sequence shown here is derived from an EMBL/GenBank/DDBJ whole genome shotgun (WGS) entry which is preliminary data.</text>
</comment>